<comment type="caution">
    <text evidence="1">The sequence shown here is derived from an EMBL/GenBank/DDBJ whole genome shotgun (WGS) entry which is preliminary data.</text>
</comment>
<keyword evidence="2" id="KW-1185">Reference proteome</keyword>
<accession>A0ACB8TL66</accession>
<name>A0ACB8TL66_9AGAM</name>
<reference evidence="1" key="1">
    <citation type="submission" date="2021-03" db="EMBL/GenBank/DDBJ databases">
        <authorList>
            <consortium name="DOE Joint Genome Institute"/>
            <person name="Ahrendt S."/>
            <person name="Looney B.P."/>
            <person name="Miyauchi S."/>
            <person name="Morin E."/>
            <person name="Drula E."/>
            <person name="Courty P.E."/>
            <person name="Chicoki N."/>
            <person name="Fauchery L."/>
            <person name="Kohler A."/>
            <person name="Kuo A."/>
            <person name="Labutti K."/>
            <person name="Pangilinan J."/>
            <person name="Lipzen A."/>
            <person name="Riley R."/>
            <person name="Andreopoulos W."/>
            <person name="He G."/>
            <person name="Johnson J."/>
            <person name="Barry K.W."/>
            <person name="Grigoriev I.V."/>
            <person name="Nagy L."/>
            <person name="Hibbett D."/>
            <person name="Henrissat B."/>
            <person name="Matheny P.B."/>
            <person name="Labbe J."/>
            <person name="Martin F."/>
        </authorList>
    </citation>
    <scope>NUCLEOTIDE SEQUENCE</scope>
    <source>
        <strain evidence="1">HHB10654</strain>
    </source>
</reference>
<organism evidence="1 2">
    <name type="scientific">Artomyces pyxidatus</name>
    <dbReference type="NCBI Taxonomy" id="48021"/>
    <lineage>
        <taxon>Eukaryota</taxon>
        <taxon>Fungi</taxon>
        <taxon>Dikarya</taxon>
        <taxon>Basidiomycota</taxon>
        <taxon>Agaricomycotina</taxon>
        <taxon>Agaricomycetes</taxon>
        <taxon>Russulales</taxon>
        <taxon>Auriscalpiaceae</taxon>
        <taxon>Artomyces</taxon>
    </lineage>
</organism>
<dbReference type="EMBL" id="MU277187">
    <property type="protein sequence ID" value="KAI0069128.1"/>
    <property type="molecule type" value="Genomic_DNA"/>
</dbReference>
<reference evidence="1" key="2">
    <citation type="journal article" date="2022" name="New Phytol.">
        <title>Evolutionary transition to the ectomycorrhizal habit in the genomes of a hyperdiverse lineage of mushroom-forming fungi.</title>
        <authorList>
            <person name="Looney B."/>
            <person name="Miyauchi S."/>
            <person name="Morin E."/>
            <person name="Drula E."/>
            <person name="Courty P.E."/>
            <person name="Kohler A."/>
            <person name="Kuo A."/>
            <person name="LaButti K."/>
            <person name="Pangilinan J."/>
            <person name="Lipzen A."/>
            <person name="Riley R."/>
            <person name="Andreopoulos W."/>
            <person name="He G."/>
            <person name="Johnson J."/>
            <person name="Nolan M."/>
            <person name="Tritt A."/>
            <person name="Barry K.W."/>
            <person name="Grigoriev I.V."/>
            <person name="Nagy L.G."/>
            <person name="Hibbett D."/>
            <person name="Henrissat B."/>
            <person name="Matheny P.B."/>
            <person name="Labbe J."/>
            <person name="Martin F.M."/>
        </authorList>
    </citation>
    <scope>NUCLEOTIDE SEQUENCE</scope>
    <source>
        <strain evidence="1">HHB10654</strain>
    </source>
</reference>
<dbReference type="Proteomes" id="UP000814140">
    <property type="component" value="Unassembled WGS sequence"/>
</dbReference>
<sequence length="962" mass="106586">MAGRSPASSLDGPSHSSGSPNERTPALLHDQDEASSASAVPPRLRLGSRDYFDYDDFQPPLPSPPYKTVASSSHLVLEDYPTQTPPYRSRANLPLMDGDENKGGDHGRIDDTKVAPKPSVHYPDDVHVAIGARDLPQRLDSDSPSRTAVHSRASSIAGTDDEEDESEDYDWSAEEDLVDEQAKYQQKMGITQRRTGLGFRRIISLLFGSLIGSLLLAGLLVTGPLISRFFWYKPHPTASRRYKQDNIEAWVFWAAANVIVSWWLAMLIDIVPAVIRGVVALAWGHVSEAIKTRLELYNSVKGTIKPLFYASSGWVSWVIIFENIYKLHDAGNPGASRASYTKRVSNVIEFFFFLALVWCAQKMLSHAIAFAFHRTAFKERIEALKEALRVIDHLRVYHPKPRQRSHGTRTPVLSVLGLGTPAMEKGGFTWKGSRPGTPTGILSTTGTTDEEWDGDAEDAGKAKWRARGKGKNAKKARRVSVVPVTESGTSTPSHKQSPSRTDSPTPHSLPHRYPPPPASGAHGSVTGDNDEPVVVHAAKVLKNAVLHDARNIEGKETETSGLVWDVTSAHEAKRLARLIYTTFRDRHRRYLLPSDFTPAYPTPEAAQKAFRVFDTDNNGDISRAEIKTTLLKVYKERRFLSRSMRDVGAALHTLDRILLFFAAVILFFISLSVFNVSVGSSLTSVYSIGIAASFIFKNSASNAFDAIMFLFVTHPFDTGDRCFIDDENFVVKKMGLFATVFARADGTETYYFNSQLFNKFMYAHFLPKTFENLTMQVAWRTPFSKLDALEKALNDWLAHDENRWFMPSTSITLQNIQFQRHLELTIGIGHNGNWQDWGLRMARKTAFHAAVQYYCRQLGIVAVASPMPIVWADENGATGMPLSPSVDAIPASPSPSAQPQEYGLDRDEGQSAAPAPVEGASNSFQGKRNWLGFVPPANAPSEMRARKSMSRKAAMRGLGADG</sequence>
<protein>
    <submittedName>
        <fullName evidence="1">Uncharacterized protein</fullName>
    </submittedName>
</protein>
<gene>
    <name evidence="1" type="ORF">BV25DRAFT_1818080</name>
</gene>
<evidence type="ECO:0000313" key="2">
    <source>
        <dbReference type="Proteomes" id="UP000814140"/>
    </source>
</evidence>
<evidence type="ECO:0000313" key="1">
    <source>
        <dbReference type="EMBL" id="KAI0069128.1"/>
    </source>
</evidence>
<proteinExistence type="predicted"/>